<sequence length="233" mass="23674">MKRVIVLTLVAVVLLAGCTAPLQTGASDADSSSTISVSATGSATADPDRAVVSVAVETTADSADGARAQVARDVESVRTALANANIPDANVTTTGFGIAPEYDFTDGDRRVVGYRAVHSLAVEATPARAGEIIDLAVGAGATRIDGVHFTLSDERRADLRATALDRAMASARTDADGLAAAADLSVVGVQHVTTGADFTPYPATRFEDAAGGTVLQPAPVSVTTTVDVTYSAR</sequence>
<evidence type="ECO:0000313" key="1">
    <source>
        <dbReference type="EMBL" id="AZH24155.1"/>
    </source>
</evidence>
<organism evidence="2 3">
    <name type="scientific">Haloplanus aerogenes</name>
    <dbReference type="NCBI Taxonomy" id="660522"/>
    <lineage>
        <taxon>Archaea</taxon>
        <taxon>Methanobacteriati</taxon>
        <taxon>Methanobacteriota</taxon>
        <taxon>Stenosarchaea group</taxon>
        <taxon>Halobacteria</taxon>
        <taxon>Halobacteriales</taxon>
        <taxon>Haloferacaceae</taxon>
        <taxon>Haloplanus</taxon>
    </lineage>
</organism>
<dbReference type="OrthoDB" id="12132at2157"/>
<dbReference type="InterPro" id="IPR052022">
    <property type="entry name" value="26kDa_periplasmic_antigen"/>
</dbReference>
<evidence type="ECO:0000313" key="3">
    <source>
        <dbReference type="Proteomes" id="UP000277326"/>
    </source>
</evidence>
<dbReference type="AlphaFoldDB" id="A0A3M0DRU7"/>
<dbReference type="GO" id="GO:0006974">
    <property type="term" value="P:DNA damage response"/>
    <property type="evidence" value="ECO:0007669"/>
    <property type="project" value="TreeGrafter"/>
</dbReference>
<dbReference type="PANTHER" id="PTHR34387:SF2">
    <property type="entry name" value="SLR1258 PROTEIN"/>
    <property type="match status" value="1"/>
</dbReference>
<dbReference type="EMBL" id="REFS01000002">
    <property type="protein sequence ID" value="RMB24227.1"/>
    <property type="molecule type" value="Genomic_DNA"/>
</dbReference>
<reference evidence="1 4" key="2">
    <citation type="submission" date="2018-07" db="EMBL/GenBank/DDBJ databases">
        <title>Genome sequences of Haloplanus aerogenes JCM 16430T.</title>
        <authorList>
            <person name="Kim Y.B."/>
            <person name="Roh S.W."/>
        </authorList>
    </citation>
    <scope>NUCLEOTIDE SEQUENCE [LARGE SCALE GENOMIC DNA]</scope>
    <source>
        <strain evidence="1 4">JCM 16430</strain>
    </source>
</reference>
<reference evidence="2" key="3">
    <citation type="submission" date="2018-10" db="EMBL/GenBank/DDBJ databases">
        <authorList>
            <person name="Whitman W."/>
            <person name="Huntemann M."/>
            <person name="Clum A."/>
            <person name="Pillay M."/>
            <person name="Palaniappan K."/>
            <person name="Varghese N."/>
            <person name="Mikhailova N."/>
            <person name="Stamatis D."/>
            <person name="Reddy T."/>
            <person name="Daum C."/>
            <person name="Shapiro N."/>
            <person name="Ivanova N."/>
            <person name="Kyrpides N."/>
            <person name="Woyke T."/>
        </authorList>
    </citation>
    <scope>NUCLEOTIDE SEQUENCE</scope>
    <source>
        <strain evidence="2">CGMCC 1.10124</strain>
    </source>
</reference>
<dbReference type="EMBL" id="CP034145">
    <property type="protein sequence ID" value="AZH24155.1"/>
    <property type="molecule type" value="Genomic_DNA"/>
</dbReference>
<proteinExistence type="predicted"/>
<dbReference type="Proteomes" id="UP000277326">
    <property type="component" value="Unassembled WGS sequence"/>
</dbReference>
<dbReference type="Proteomes" id="UP000282007">
    <property type="component" value="Chromosome"/>
</dbReference>
<keyword evidence="4" id="KW-1185">Reference proteome</keyword>
<reference evidence="2 3" key="1">
    <citation type="journal article" date="2015" name="Stand. Genomic Sci.">
        <title>Genomic Encyclopedia of Bacterial and Archaeal Type Strains, Phase III: the genomes of soil and plant-associated and newly described type strains.</title>
        <authorList>
            <person name="Whitman W.B."/>
            <person name="Woyke T."/>
            <person name="Klenk H.P."/>
            <person name="Zhou Y."/>
            <person name="Lilburn T.G."/>
            <person name="Beck B.J."/>
            <person name="De Vos P."/>
            <person name="Vandamme P."/>
            <person name="Eisen J.A."/>
            <person name="Garrity G."/>
            <person name="Hugenholtz P."/>
            <person name="Kyrpides N.C."/>
        </authorList>
    </citation>
    <scope>NUCLEOTIDE SEQUENCE [LARGE SCALE GENOMIC DNA]</scope>
    <source>
        <strain evidence="2 3">CGMCC 1.10124</strain>
    </source>
</reference>
<evidence type="ECO:0000313" key="4">
    <source>
        <dbReference type="Proteomes" id="UP000282007"/>
    </source>
</evidence>
<dbReference type="PANTHER" id="PTHR34387">
    <property type="entry name" value="SLR1258 PROTEIN"/>
    <property type="match status" value="1"/>
</dbReference>
<dbReference type="Gene3D" id="3.30.70.2970">
    <property type="entry name" value="Protein of unknown function (DUF541), domain 2"/>
    <property type="match status" value="1"/>
</dbReference>
<evidence type="ECO:0000313" key="2">
    <source>
        <dbReference type="EMBL" id="RMB24227.1"/>
    </source>
</evidence>
<name>A0A3M0DRU7_9EURY</name>
<dbReference type="RefSeq" id="WP_121920096.1">
    <property type="nucleotide sequence ID" value="NZ_CP034145.1"/>
</dbReference>
<accession>A0A3M0DRU7</accession>
<protein>
    <submittedName>
        <fullName evidence="1">DUF541 domain-containing protein</fullName>
    </submittedName>
</protein>
<dbReference type="PROSITE" id="PS51257">
    <property type="entry name" value="PROKAR_LIPOPROTEIN"/>
    <property type="match status" value="1"/>
</dbReference>
<dbReference type="Pfam" id="PF04402">
    <property type="entry name" value="SIMPL"/>
    <property type="match status" value="1"/>
</dbReference>
<dbReference type="InterPro" id="IPR007497">
    <property type="entry name" value="SIMPL/DUF541"/>
</dbReference>
<gene>
    <name evidence="2" type="ORF">ATH50_1469</name>
    <name evidence="1" type="ORF">DU502_01640</name>
</gene>
<dbReference type="Gene3D" id="3.30.110.170">
    <property type="entry name" value="Protein of unknown function (DUF541), domain 1"/>
    <property type="match status" value="1"/>
</dbReference>
<dbReference type="GeneID" id="38469948"/>
<dbReference type="KEGG" id="haer:DU502_01640"/>